<dbReference type="AlphaFoldDB" id="A0A146K2V3"/>
<dbReference type="GO" id="GO:0016790">
    <property type="term" value="F:thiolester hydrolase activity"/>
    <property type="evidence" value="ECO:0007669"/>
    <property type="project" value="TreeGrafter"/>
</dbReference>
<organism evidence="2">
    <name type="scientific">Trepomonas sp. PC1</name>
    <dbReference type="NCBI Taxonomy" id="1076344"/>
    <lineage>
        <taxon>Eukaryota</taxon>
        <taxon>Metamonada</taxon>
        <taxon>Diplomonadida</taxon>
        <taxon>Hexamitidae</taxon>
        <taxon>Hexamitinae</taxon>
        <taxon>Trepomonas</taxon>
    </lineage>
</organism>
<proteinExistence type="predicted"/>
<accession>A0A146K2V3</accession>
<gene>
    <name evidence="2" type="ORF">TPC1_17240</name>
</gene>
<evidence type="ECO:0000313" key="2">
    <source>
        <dbReference type="EMBL" id="JAP91213.1"/>
    </source>
</evidence>
<evidence type="ECO:0000256" key="1">
    <source>
        <dbReference type="ARBA" id="ARBA00022801"/>
    </source>
</evidence>
<dbReference type="EMBL" id="GDID01005393">
    <property type="protein sequence ID" value="JAP91213.1"/>
    <property type="molecule type" value="Transcribed_RNA"/>
</dbReference>
<dbReference type="InterPro" id="IPR029058">
    <property type="entry name" value="AB_hydrolase_fold"/>
</dbReference>
<dbReference type="GO" id="GO:0005764">
    <property type="term" value="C:lysosome"/>
    <property type="evidence" value="ECO:0007669"/>
    <property type="project" value="TreeGrafter"/>
</dbReference>
<protein>
    <submittedName>
        <fullName evidence="2">Palmitoyl-protein thioesterase</fullName>
    </submittedName>
</protein>
<name>A0A146K2V3_9EUKA</name>
<sequence length="287" mass="33317">MQIIITTLMESYPIVLMHGIGQYKEGVEQIEQWIQEKYPTTHVLNCEVGNGKFDSIFWTVKDQVEDLSACINNDKKLKDGFVAVGFSQGGYLLRHYIQMYNHVRAPAKRFIGISNPLGGFFCGVIEGCYGIGVLPDLLQTLEPALIYSHFIQNLIGAVNYWRDPYALEMYEESALDLPFLDNIRDYDETRKQNFMSVDNYILFGSPKDGAITPWKSAFFGQFGADDSEILNYWERKDFNADNFGLKSMHEQNRIKTFETNFEHSQYHQPIAREYMFEMVLPWMELQK</sequence>
<dbReference type="PANTHER" id="PTHR11247">
    <property type="entry name" value="PALMITOYL-PROTEIN THIOESTERASE/DOLICHYLDIPHOSPHATASE 1"/>
    <property type="match status" value="1"/>
</dbReference>
<reference evidence="2" key="1">
    <citation type="submission" date="2015-07" db="EMBL/GenBank/DDBJ databases">
        <title>Adaptation to a free-living lifestyle via gene acquisitions in the diplomonad Trepomonas sp. PC1.</title>
        <authorList>
            <person name="Xu F."/>
            <person name="Jerlstrom-Hultqvist J."/>
            <person name="Kolisko M."/>
            <person name="Simpson A.G.B."/>
            <person name="Roger A.J."/>
            <person name="Svard S.G."/>
            <person name="Andersson J.O."/>
        </authorList>
    </citation>
    <scope>NUCLEOTIDE SEQUENCE</scope>
    <source>
        <strain evidence="2">PC1</strain>
    </source>
</reference>
<keyword evidence="1" id="KW-0378">Hydrolase</keyword>
<dbReference type="Gene3D" id="3.40.50.1820">
    <property type="entry name" value="alpha/beta hydrolase"/>
    <property type="match status" value="1"/>
</dbReference>
<dbReference type="Pfam" id="PF02089">
    <property type="entry name" value="Palm_thioest"/>
    <property type="match status" value="1"/>
</dbReference>
<dbReference type="PANTHER" id="PTHR11247:SF8">
    <property type="entry name" value="PALMITOYL-PROTEIN THIOESTERASE 1"/>
    <property type="match status" value="1"/>
</dbReference>
<dbReference type="SUPFAM" id="SSF53474">
    <property type="entry name" value="alpha/beta-Hydrolases"/>
    <property type="match status" value="1"/>
</dbReference>